<dbReference type="Pfam" id="PF23286">
    <property type="entry name" value="LRR_13"/>
    <property type="match status" value="1"/>
</dbReference>
<reference evidence="5" key="1">
    <citation type="submission" date="2013-07" db="EMBL/GenBank/DDBJ databases">
        <title>The genome of Eucalyptus grandis.</title>
        <authorList>
            <person name="Schmutz J."/>
            <person name="Hayes R."/>
            <person name="Myburg A."/>
            <person name="Tuskan G."/>
            <person name="Grattapaglia D."/>
            <person name="Rokhsar D.S."/>
        </authorList>
    </citation>
    <scope>NUCLEOTIDE SEQUENCE</scope>
    <source>
        <tissue evidence="5">Leaf extractions</tissue>
    </source>
</reference>
<dbReference type="GO" id="GO:0043531">
    <property type="term" value="F:ADP binding"/>
    <property type="evidence" value="ECO:0007669"/>
    <property type="project" value="InterPro"/>
</dbReference>
<dbReference type="Gramene" id="KCW73618">
    <property type="protein sequence ID" value="KCW73618"/>
    <property type="gene ID" value="EUGRSUZ_E02191"/>
</dbReference>
<protein>
    <recommendedName>
        <fullName evidence="4">TIR domain-containing protein</fullName>
    </recommendedName>
</protein>
<dbReference type="PANTHER" id="PTHR11017">
    <property type="entry name" value="LEUCINE-RICH REPEAT-CONTAINING PROTEIN"/>
    <property type="match status" value="1"/>
</dbReference>
<dbReference type="InterPro" id="IPR002182">
    <property type="entry name" value="NB-ARC"/>
</dbReference>
<gene>
    <name evidence="5" type="ORF">EUGRSUZ_E02191</name>
</gene>
<organism evidence="5">
    <name type="scientific">Eucalyptus grandis</name>
    <name type="common">Flooded gum</name>
    <dbReference type="NCBI Taxonomy" id="71139"/>
    <lineage>
        <taxon>Eukaryota</taxon>
        <taxon>Viridiplantae</taxon>
        <taxon>Streptophyta</taxon>
        <taxon>Embryophyta</taxon>
        <taxon>Tracheophyta</taxon>
        <taxon>Spermatophyta</taxon>
        <taxon>Magnoliopsida</taxon>
        <taxon>eudicotyledons</taxon>
        <taxon>Gunneridae</taxon>
        <taxon>Pentapetalae</taxon>
        <taxon>rosids</taxon>
        <taxon>malvids</taxon>
        <taxon>Myrtales</taxon>
        <taxon>Myrtaceae</taxon>
        <taxon>Myrtoideae</taxon>
        <taxon>Eucalypteae</taxon>
        <taxon>Eucalyptus</taxon>
    </lineage>
</organism>
<dbReference type="PROSITE" id="PS50104">
    <property type="entry name" value="TIR"/>
    <property type="match status" value="1"/>
</dbReference>
<dbReference type="SUPFAM" id="SSF52200">
    <property type="entry name" value="Toll/Interleukin receptor TIR domain"/>
    <property type="match status" value="1"/>
</dbReference>
<dbReference type="Gene3D" id="1.10.8.430">
    <property type="entry name" value="Helical domain of apoptotic protease-activating factors"/>
    <property type="match status" value="1"/>
</dbReference>
<dbReference type="InterPro" id="IPR058192">
    <property type="entry name" value="WHD_ROQ1-like"/>
</dbReference>
<evidence type="ECO:0000256" key="2">
    <source>
        <dbReference type="ARBA" id="ARBA00022737"/>
    </source>
</evidence>
<keyword evidence="2" id="KW-0677">Repeat</keyword>
<dbReference type="GO" id="GO:0006952">
    <property type="term" value="P:defense response"/>
    <property type="evidence" value="ECO:0007669"/>
    <property type="project" value="InterPro"/>
</dbReference>
<evidence type="ECO:0000256" key="3">
    <source>
        <dbReference type="ARBA" id="ARBA00022821"/>
    </source>
</evidence>
<evidence type="ECO:0000256" key="1">
    <source>
        <dbReference type="ARBA" id="ARBA00022614"/>
    </source>
</evidence>
<dbReference type="SMART" id="SM00255">
    <property type="entry name" value="TIR"/>
    <property type="match status" value="1"/>
</dbReference>
<dbReference type="Gene3D" id="3.40.50.10140">
    <property type="entry name" value="Toll/interleukin-1 receptor homology (TIR) domain"/>
    <property type="match status" value="1"/>
</dbReference>
<dbReference type="Pfam" id="PF00931">
    <property type="entry name" value="NB-ARC"/>
    <property type="match status" value="1"/>
</dbReference>
<dbReference type="InterPro" id="IPR058546">
    <property type="entry name" value="RPS4B/Roq1-like_LRR"/>
</dbReference>
<dbReference type="SUPFAM" id="SSF52540">
    <property type="entry name" value="P-loop containing nucleoside triphosphate hydrolases"/>
    <property type="match status" value="1"/>
</dbReference>
<dbReference type="EMBL" id="KK198757">
    <property type="protein sequence ID" value="KCW73618.1"/>
    <property type="molecule type" value="Genomic_DNA"/>
</dbReference>
<dbReference type="InterPro" id="IPR027417">
    <property type="entry name" value="P-loop_NTPase"/>
</dbReference>
<dbReference type="PRINTS" id="PR00364">
    <property type="entry name" value="DISEASERSIST"/>
</dbReference>
<dbReference type="PANTHER" id="PTHR11017:SF292">
    <property type="entry name" value="AAA+ ATPASE DOMAIN-CONTAINING PROTEIN"/>
    <property type="match status" value="1"/>
</dbReference>
<proteinExistence type="predicted"/>
<dbReference type="InterPro" id="IPR035897">
    <property type="entry name" value="Toll_tir_struct_dom_sf"/>
</dbReference>
<dbReference type="Pfam" id="PF23282">
    <property type="entry name" value="WHD_ROQ1"/>
    <property type="match status" value="1"/>
</dbReference>
<keyword evidence="1" id="KW-0433">Leucine-rich repeat</keyword>
<dbReference type="SUPFAM" id="SSF52058">
    <property type="entry name" value="L domain-like"/>
    <property type="match status" value="1"/>
</dbReference>
<dbReference type="InterPro" id="IPR042197">
    <property type="entry name" value="Apaf_helical"/>
</dbReference>
<dbReference type="InterPro" id="IPR000157">
    <property type="entry name" value="TIR_dom"/>
</dbReference>
<dbReference type="AlphaFoldDB" id="A0A059C568"/>
<evidence type="ECO:0000313" key="5">
    <source>
        <dbReference type="EMBL" id="KCW73618.1"/>
    </source>
</evidence>
<keyword evidence="3" id="KW-0611">Plant defense</keyword>
<accession>A0A059C568</accession>
<dbReference type="Pfam" id="PF01582">
    <property type="entry name" value="TIR"/>
    <property type="match status" value="1"/>
</dbReference>
<dbReference type="InterPro" id="IPR044974">
    <property type="entry name" value="Disease_R_plants"/>
</dbReference>
<dbReference type="Gene3D" id="3.80.10.10">
    <property type="entry name" value="Ribonuclease Inhibitor"/>
    <property type="match status" value="2"/>
</dbReference>
<dbReference type="InterPro" id="IPR032675">
    <property type="entry name" value="LRR_dom_sf"/>
</dbReference>
<dbReference type="Gene3D" id="3.40.50.300">
    <property type="entry name" value="P-loop containing nucleotide triphosphate hydrolases"/>
    <property type="match status" value="1"/>
</dbReference>
<sequence length="832" mass="94969">MKAIEESCIAIIVFSEDYASSWWCLEEATKIMECKEQGDLIVFSVFYKVEPKEVRTPRESYNKAMDKHEFKFGKDSEKVKRWKKALFDASGLSGWHLNEGDESKLIQEIVKEISTYLVQTSLHVAKHPVRIDSRVAELKLMLNLKSHEDVVMVGLWGQGGIGKTNLSKALYNAIFRQFDGSCFLANVREASKNSKDLVPLQERLLFDILKLQQKLEVSSVDRGIILIQQRLCHEKVLLVLDDVDDLHQLEALVGGRNWFGDGSRIIVTTRDKHLLTCHEIDQDHVYEVKALYINEARELFSNHAFSTRQKIEIATYLVDKVLNHVGGLPLAIVVLGSFLLGRRECEWESTLNNLSGIPDETINNVLKISYDGLDANAKEIFLDIACFFKWRNIEYVKKVIDSCGYEATIGLEILIERSLISISFHGGLEVHDLIQSMGMDIVRQECRSDLGRRSRLRLYDDVVDVLSHDMGDCAVEAIVLQPLEPIEIYISHDAFTKMRKLRLLILDNVHNSFQGPIFLPKELRWFQWDGCAFYNLKFSHGPKKLVGLELSNCSITAMPNQLKGFQQLKYMTLRGCNSLVSMPDLSCTPNLEELYLFHCKKLLEIHESVAYHYKLRVLHLLGCNKFSIFPSVLQFPDIPHKLEGLKELHIKESAIKEIPASIENLCSLKSMRLSSCENLASLPSNIYNLQKLEQLAIEYCSNFIKFPKYEELIGPCREIKLSNLQYLSFTNCNLSKVEFLEDLSCFPFLRCLCLEENNITSLPTSISKRDHLNELVVYNNCQLQEIPELPPSLINLDADGCDSLQTNGHLTSIDRWVHRALTVVDTASLAKV</sequence>
<dbReference type="GO" id="GO:0007165">
    <property type="term" value="P:signal transduction"/>
    <property type="evidence" value="ECO:0007669"/>
    <property type="project" value="InterPro"/>
</dbReference>
<dbReference type="InParanoid" id="A0A059C568"/>
<name>A0A059C568_EUCGR</name>
<evidence type="ECO:0000259" key="4">
    <source>
        <dbReference type="PROSITE" id="PS50104"/>
    </source>
</evidence>
<feature type="domain" description="TIR" evidence="4">
    <location>
        <begin position="1"/>
        <end position="117"/>
    </location>
</feature>